<comment type="caution">
    <text evidence="9">The sequence shown here is derived from an EMBL/GenBank/DDBJ whole genome shotgun (WGS) entry which is preliminary data.</text>
</comment>
<keyword evidence="3" id="KW-1003">Cell membrane</keyword>
<feature type="transmembrane region" description="Helical" evidence="7">
    <location>
        <begin position="281"/>
        <end position="302"/>
    </location>
</feature>
<dbReference type="Pfam" id="PF05977">
    <property type="entry name" value="MFS_3"/>
    <property type="match status" value="1"/>
</dbReference>
<feature type="domain" description="Major facilitator superfamily (MFS) profile" evidence="8">
    <location>
        <begin position="7"/>
        <end position="396"/>
    </location>
</feature>
<feature type="transmembrane region" description="Helical" evidence="7">
    <location>
        <begin position="72"/>
        <end position="94"/>
    </location>
</feature>
<feature type="transmembrane region" description="Helical" evidence="7">
    <location>
        <begin position="253"/>
        <end position="274"/>
    </location>
</feature>
<feature type="transmembrane region" description="Helical" evidence="7">
    <location>
        <begin position="9"/>
        <end position="33"/>
    </location>
</feature>
<feature type="transmembrane region" description="Helical" evidence="7">
    <location>
        <begin position="371"/>
        <end position="395"/>
    </location>
</feature>
<dbReference type="PANTHER" id="PTHR23513">
    <property type="entry name" value="INTEGRAL MEMBRANE EFFLUX PROTEIN-RELATED"/>
    <property type="match status" value="1"/>
</dbReference>
<dbReference type="InterPro" id="IPR036259">
    <property type="entry name" value="MFS_trans_sf"/>
</dbReference>
<organism evidence="9 10">
    <name type="scientific">Bacteroides fragilis str. 3988T(B)14</name>
    <dbReference type="NCBI Taxonomy" id="1339315"/>
    <lineage>
        <taxon>Bacteria</taxon>
        <taxon>Pseudomonadati</taxon>
        <taxon>Bacteroidota</taxon>
        <taxon>Bacteroidia</taxon>
        <taxon>Bacteroidales</taxon>
        <taxon>Bacteroidaceae</taxon>
        <taxon>Bacteroides</taxon>
    </lineage>
</organism>
<protein>
    <submittedName>
        <fullName evidence="9">Macrolide efflux A domain protein</fullName>
    </submittedName>
</protein>
<evidence type="ECO:0000313" key="9">
    <source>
        <dbReference type="EMBL" id="EXY74220.1"/>
    </source>
</evidence>
<evidence type="ECO:0000256" key="7">
    <source>
        <dbReference type="SAM" id="Phobius"/>
    </source>
</evidence>
<dbReference type="Gene3D" id="1.20.1250.20">
    <property type="entry name" value="MFS general substrate transporter like domains"/>
    <property type="match status" value="1"/>
</dbReference>
<evidence type="ECO:0000256" key="3">
    <source>
        <dbReference type="ARBA" id="ARBA00022475"/>
    </source>
</evidence>
<feature type="transmembrane region" description="Helical" evidence="7">
    <location>
        <begin position="219"/>
        <end position="241"/>
    </location>
</feature>
<dbReference type="PATRIC" id="fig|1339315.3.peg.2723"/>
<dbReference type="GO" id="GO:0005886">
    <property type="term" value="C:plasma membrane"/>
    <property type="evidence" value="ECO:0007669"/>
    <property type="project" value="UniProtKB-SubCell"/>
</dbReference>
<dbReference type="PROSITE" id="PS50850">
    <property type="entry name" value="MFS"/>
    <property type="match status" value="1"/>
</dbReference>
<dbReference type="InterPro" id="IPR010290">
    <property type="entry name" value="TM_effector"/>
</dbReference>
<gene>
    <name evidence="9" type="primary">mefA</name>
    <name evidence="9" type="ORF">M124_1973</name>
</gene>
<feature type="transmembrane region" description="Helical" evidence="7">
    <location>
        <begin position="343"/>
        <end position="365"/>
    </location>
</feature>
<feature type="transmembrane region" description="Helical" evidence="7">
    <location>
        <begin position="308"/>
        <end position="331"/>
    </location>
</feature>
<accession>A0A015W197</accession>
<keyword evidence="5 7" id="KW-1133">Transmembrane helix</keyword>
<keyword evidence="4 7" id="KW-0812">Transmembrane</keyword>
<evidence type="ECO:0000256" key="4">
    <source>
        <dbReference type="ARBA" id="ARBA00022692"/>
    </source>
</evidence>
<evidence type="ECO:0000256" key="1">
    <source>
        <dbReference type="ARBA" id="ARBA00004651"/>
    </source>
</evidence>
<comment type="subcellular location">
    <subcellularLocation>
        <location evidence="1">Cell membrane</location>
        <topology evidence="1">Multi-pass membrane protein</topology>
    </subcellularLocation>
</comment>
<keyword evidence="2" id="KW-0813">Transport</keyword>
<dbReference type="InterPro" id="IPR020846">
    <property type="entry name" value="MFS_dom"/>
</dbReference>
<name>A0A015W197_BACFG</name>
<dbReference type="PANTHER" id="PTHR23513:SF6">
    <property type="entry name" value="MAJOR FACILITATOR SUPERFAMILY ASSOCIATED DOMAIN-CONTAINING PROTEIN"/>
    <property type="match status" value="1"/>
</dbReference>
<sequence length="403" mass="43725">MNNWKKKFIIIWTGQLFSILSSSIAQFSIVLWISLKTGSAEVLSFATIAALLPQALLGPFAGVFVDRWNRKWTMIGADSFVALCSGVIALLFYLDIIELWHIYLLLMLRSVGGAFHTPAMKSSVPLLAPEKELMRIAGINQAIQSICNIGGPALGAILLLAFDMSLVMLLDVLGAIIACTALLFVYIPNPKQENTSAKNVLYDMRDGFNVIMRNKGVSWVMVTEVLVTFFVMPMVALMPLMTLKNFSGTAYQVSLIETLFGAGMLAGGALLGVWNPKIRKTLLIAISYFLLGAALAFCGILPADGFVLFAALTVAQGIVVPFFSGPFTSLLQTQFKPAYLGRVFSLFDSVSLLPSIIGLFITGFIADSLGIANIFICCGIAIVFTSILMMCIPAVRDLEKQSK</sequence>
<evidence type="ECO:0000256" key="6">
    <source>
        <dbReference type="ARBA" id="ARBA00023136"/>
    </source>
</evidence>
<evidence type="ECO:0000256" key="5">
    <source>
        <dbReference type="ARBA" id="ARBA00022989"/>
    </source>
</evidence>
<keyword evidence="6 7" id="KW-0472">Membrane</keyword>
<feature type="transmembrane region" description="Helical" evidence="7">
    <location>
        <begin position="45"/>
        <end position="65"/>
    </location>
</feature>
<evidence type="ECO:0000313" key="10">
    <source>
        <dbReference type="Proteomes" id="UP000020529"/>
    </source>
</evidence>
<dbReference type="CDD" id="cd06173">
    <property type="entry name" value="MFS_MefA_like"/>
    <property type="match status" value="1"/>
</dbReference>
<evidence type="ECO:0000259" key="8">
    <source>
        <dbReference type="PROSITE" id="PS50850"/>
    </source>
</evidence>
<evidence type="ECO:0000256" key="2">
    <source>
        <dbReference type="ARBA" id="ARBA00022448"/>
    </source>
</evidence>
<dbReference type="GO" id="GO:0022857">
    <property type="term" value="F:transmembrane transporter activity"/>
    <property type="evidence" value="ECO:0007669"/>
    <property type="project" value="InterPro"/>
</dbReference>
<proteinExistence type="predicted"/>
<reference evidence="9 10" key="1">
    <citation type="submission" date="2014-02" db="EMBL/GenBank/DDBJ databases">
        <authorList>
            <person name="Sears C."/>
            <person name="Carroll K."/>
            <person name="Sack B.R."/>
            <person name="Qadri F."/>
            <person name="Myers L.L."/>
            <person name="Chung G.-T."/>
            <person name="Escheverria P."/>
            <person name="Fraser C.M."/>
            <person name="Sadzewicz L."/>
            <person name="Shefchek K.A."/>
            <person name="Tallon L."/>
            <person name="Das S.P."/>
            <person name="Daugherty S."/>
            <person name="Mongodin E.F."/>
        </authorList>
    </citation>
    <scope>NUCLEOTIDE SEQUENCE [LARGE SCALE GENOMIC DNA]</scope>
    <source>
        <strain evidence="10">3988T(B)14</strain>
    </source>
</reference>
<dbReference type="EMBL" id="JGCY01000307">
    <property type="protein sequence ID" value="EXY74220.1"/>
    <property type="molecule type" value="Genomic_DNA"/>
</dbReference>
<feature type="transmembrane region" description="Helical" evidence="7">
    <location>
        <begin position="168"/>
        <end position="187"/>
    </location>
</feature>
<dbReference type="Proteomes" id="UP000020529">
    <property type="component" value="Unassembled WGS sequence"/>
</dbReference>
<dbReference type="SUPFAM" id="SSF103473">
    <property type="entry name" value="MFS general substrate transporter"/>
    <property type="match status" value="1"/>
</dbReference>
<dbReference type="AlphaFoldDB" id="A0A015W197"/>
<dbReference type="RefSeq" id="WP_005793942.1">
    <property type="nucleotide sequence ID" value="NZ_JGCY01000307.1"/>
</dbReference>